<dbReference type="Gene3D" id="1.25.40.10">
    <property type="entry name" value="Tetratricopeptide repeat domain"/>
    <property type="match status" value="5"/>
</dbReference>
<gene>
    <name evidence="4" type="ORF">FSB_LOCUS23200</name>
</gene>
<dbReference type="FunFam" id="1.25.40.10:FF:000343">
    <property type="entry name" value="Pentatricopeptide repeat-containing protein At3g58590"/>
    <property type="match status" value="1"/>
</dbReference>
<organism evidence="4">
    <name type="scientific">Fagus sylvatica</name>
    <name type="common">Beechnut</name>
    <dbReference type="NCBI Taxonomy" id="28930"/>
    <lineage>
        <taxon>Eukaryota</taxon>
        <taxon>Viridiplantae</taxon>
        <taxon>Streptophyta</taxon>
        <taxon>Embryophyta</taxon>
        <taxon>Tracheophyta</taxon>
        <taxon>Spermatophyta</taxon>
        <taxon>Magnoliopsida</taxon>
        <taxon>eudicotyledons</taxon>
        <taxon>Gunneridae</taxon>
        <taxon>Pentapetalae</taxon>
        <taxon>rosids</taxon>
        <taxon>fabids</taxon>
        <taxon>Fagales</taxon>
        <taxon>Fagaceae</taxon>
        <taxon>Fagus</taxon>
    </lineage>
</organism>
<dbReference type="EMBL" id="OIVN01001557">
    <property type="protein sequence ID" value="SPC95318.1"/>
    <property type="molecule type" value="Genomic_DNA"/>
</dbReference>
<dbReference type="PROSITE" id="PS51375">
    <property type="entry name" value="PPR"/>
    <property type="match status" value="8"/>
</dbReference>
<dbReference type="GO" id="GO:0003723">
    <property type="term" value="F:RNA binding"/>
    <property type="evidence" value="ECO:0007669"/>
    <property type="project" value="InterPro"/>
</dbReference>
<sequence>MATLQNALLPSKPIPDILFSHRLNVFHHQTPAFKSRAPTATFNGSNTKTDSNQRYPQAHLNSIANRTTNHVNSSSEINDTDIAQCLSLLNTNCLSDCRQVHAHAVKLNAFESNRLIGNKLTILYSKNNESLKIARKVFDEIPERTVPGYVALIRAFCRLEQWDDLFSVFGSMVDDGLLPNKYLVPTILKACSAMQILRSGKMIHGYVIRKELDLDIFVGNALIDLYANCADLRLSRSVFDTMKERDVVSWTALVSAYMVEGHLDEAMEIFHSMQSNGVKPDLISWNALVSGFARNGEIALALLSLEEMQERGLKPRVNSWNGIISGCVQSGYFEDALDAFSNMVCFPVDPNFVTIASILPACAGLKDLNLGRAVHGYALKRELCGNVHVEGSLIDMYAKCGRTDSAVKLFVKVDNKNTAMWNEMIAAYVNESKMEEALKILRLMKNNGFRPDVITCNTLLAGHARNGQMKEAYDLLSEIVLMGLEPDIVSFNVLISGFQQSGLSYEALKLFWNMQSNGYFLNQVLILSNRPNAVTTTGALAACADLNLLPQGKEIHGYALRNGFESNIFVSSALIDMYVKCHNMDLATQVFRRLENRNTICWNALIAGHVSNAQLEEALELFNEMLLEGLQPSSITFLTLLPACGDKGTLRVGRELHGYIIKNQFDFDDSNSTLASALIGMYAKCGSILEAKSVFGLRSCRRFRSMELYDLCLFDSWNGQGCHCLV</sequence>
<dbReference type="InterPro" id="IPR057027">
    <property type="entry name" value="TPR_mt"/>
</dbReference>
<dbReference type="Pfam" id="PF01535">
    <property type="entry name" value="PPR"/>
    <property type="match status" value="5"/>
</dbReference>
<dbReference type="PANTHER" id="PTHR47926">
    <property type="entry name" value="PENTATRICOPEPTIDE REPEAT-CONTAINING PROTEIN"/>
    <property type="match status" value="1"/>
</dbReference>
<feature type="repeat" description="PPR" evidence="2">
    <location>
        <begin position="316"/>
        <end position="350"/>
    </location>
</feature>
<dbReference type="Pfam" id="PF13041">
    <property type="entry name" value="PPR_2"/>
    <property type="match status" value="2"/>
</dbReference>
<evidence type="ECO:0000256" key="2">
    <source>
        <dbReference type="PROSITE-ProRule" id="PRU00708"/>
    </source>
</evidence>
<proteinExistence type="predicted"/>
<name>A0A2N9G708_FAGSY</name>
<feature type="repeat" description="PPR" evidence="2">
    <location>
        <begin position="417"/>
        <end position="451"/>
    </location>
</feature>
<feature type="domain" description="Pentatricopeptide repeat-containing protein-mitochondrial" evidence="3">
    <location>
        <begin position="227"/>
        <end position="342"/>
    </location>
</feature>
<reference evidence="4" key="1">
    <citation type="submission" date="2018-02" db="EMBL/GenBank/DDBJ databases">
        <authorList>
            <person name="Cohen D.B."/>
            <person name="Kent A.D."/>
        </authorList>
    </citation>
    <scope>NUCLEOTIDE SEQUENCE</scope>
</reference>
<dbReference type="InterPro" id="IPR011990">
    <property type="entry name" value="TPR-like_helical_dom_sf"/>
</dbReference>
<feature type="repeat" description="PPR" evidence="2">
    <location>
        <begin position="281"/>
        <end position="315"/>
    </location>
</feature>
<feature type="repeat" description="PPR" evidence="2">
    <location>
        <begin position="246"/>
        <end position="280"/>
    </location>
</feature>
<dbReference type="InterPro" id="IPR002885">
    <property type="entry name" value="PPR_rpt"/>
</dbReference>
<dbReference type="NCBIfam" id="TIGR00756">
    <property type="entry name" value="PPR"/>
    <property type="match status" value="7"/>
</dbReference>
<dbReference type="InterPro" id="IPR046960">
    <property type="entry name" value="PPR_At4g14850-like_plant"/>
</dbReference>
<evidence type="ECO:0000256" key="1">
    <source>
        <dbReference type="ARBA" id="ARBA00022737"/>
    </source>
</evidence>
<feature type="repeat" description="PPR" evidence="2">
    <location>
        <begin position="452"/>
        <end position="486"/>
    </location>
</feature>
<accession>A0A2N9G708</accession>
<dbReference type="FunFam" id="1.25.40.10:FF:000436">
    <property type="entry name" value="Pentatricopeptide repeat-containing protein At5g39350 family"/>
    <property type="match status" value="1"/>
</dbReference>
<keyword evidence="1" id="KW-0677">Repeat</keyword>
<dbReference type="AlphaFoldDB" id="A0A2N9G708"/>
<evidence type="ECO:0000313" key="4">
    <source>
        <dbReference type="EMBL" id="SPC95318.1"/>
    </source>
</evidence>
<dbReference type="FunFam" id="1.25.40.10:FF:000073">
    <property type="entry name" value="Pentatricopeptide repeat-containing protein chloroplastic"/>
    <property type="match status" value="1"/>
</dbReference>
<dbReference type="PANTHER" id="PTHR47926:SF347">
    <property type="entry name" value="PENTATRICOPEPTIDE REPEAT-CONTAINING PROTEIN"/>
    <property type="match status" value="1"/>
</dbReference>
<dbReference type="GO" id="GO:0009451">
    <property type="term" value="P:RNA modification"/>
    <property type="evidence" value="ECO:0007669"/>
    <property type="project" value="InterPro"/>
</dbReference>
<feature type="repeat" description="PPR" evidence="2">
    <location>
        <begin position="145"/>
        <end position="179"/>
    </location>
</feature>
<feature type="repeat" description="PPR" evidence="2">
    <location>
        <begin position="598"/>
        <end position="632"/>
    </location>
</feature>
<feature type="repeat" description="PPR" evidence="2">
    <location>
        <begin position="487"/>
        <end position="521"/>
    </location>
</feature>
<dbReference type="Pfam" id="PF23276">
    <property type="entry name" value="TPR_24"/>
    <property type="match status" value="1"/>
</dbReference>
<evidence type="ECO:0000259" key="3">
    <source>
        <dbReference type="Pfam" id="PF23276"/>
    </source>
</evidence>
<protein>
    <recommendedName>
        <fullName evidence="3">Pentatricopeptide repeat-containing protein-mitochondrial domain-containing protein</fullName>
    </recommendedName>
</protein>